<accession>A0A6L2MV31</accession>
<evidence type="ECO:0000313" key="2">
    <source>
        <dbReference type="EMBL" id="GEU77690.1"/>
    </source>
</evidence>
<dbReference type="AlphaFoldDB" id="A0A6L2MV31"/>
<proteinExistence type="predicted"/>
<reference evidence="2" key="1">
    <citation type="journal article" date="2019" name="Sci. Rep.">
        <title>Draft genome of Tanacetum cinerariifolium, the natural source of mosquito coil.</title>
        <authorList>
            <person name="Yamashiro T."/>
            <person name="Shiraishi A."/>
            <person name="Satake H."/>
            <person name="Nakayama K."/>
        </authorList>
    </citation>
    <scope>NUCLEOTIDE SEQUENCE</scope>
</reference>
<feature type="coiled-coil region" evidence="1">
    <location>
        <begin position="146"/>
        <end position="187"/>
    </location>
</feature>
<keyword evidence="1" id="KW-0175">Coiled coil</keyword>
<protein>
    <submittedName>
        <fullName evidence="2">Pyruvate, phosphate dikinase regulatory protein, chloroplastic</fullName>
    </submittedName>
</protein>
<sequence>MKQTEISELEECLRNKELQSEKEHLKSKVVDCQMCQNLQVQVEELKSVNESFNLSIEELYKVRALAEATLRERDDKIFVLQNKLRLLEEQYKVFHEVQSECDSEIFHDTKDNSEKDLILSLQKQLQETAELVVCFADKKYFVSKENESLKDDIKSLQTENNVLKSRESELSEKIDQMKSQVLKLSKKLHISNLEMKQQIILFEEDKRLFLAKNEFLEKVSSSVQKEYNDLMASNDVLRQSLETKFNLLQNDKSLEQTIELIEKEIRDTVKCFDAEKNVFENEISKLEKVLEQRVKDFNEFNTELSKRTNKFETYFSNLEKENALLKSQLASQNYTSLQKENNDLRTSYNVLKEEYEISCAKL</sequence>
<keyword evidence="2" id="KW-0670">Pyruvate</keyword>
<evidence type="ECO:0000256" key="1">
    <source>
        <dbReference type="SAM" id="Coils"/>
    </source>
</evidence>
<gene>
    <name evidence="2" type="ORF">Tci_049668</name>
</gene>
<organism evidence="2">
    <name type="scientific">Tanacetum cinerariifolium</name>
    <name type="common">Dalmatian daisy</name>
    <name type="synonym">Chrysanthemum cinerariifolium</name>
    <dbReference type="NCBI Taxonomy" id="118510"/>
    <lineage>
        <taxon>Eukaryota</taxon>
        <taxon>Viridiplantae</taxon>
        <taxon>Streptophyta</taxon>
        <taxon>Embryophyta</taxon>
        <taxon>Tracheophyta</taxon>
        <taxon>Spermatophyta</taxon>
        <taxon>Magnoliopsida</taxon>
        <taxon>eudicotyledons</taxon>
        <taxon>Gunneridae</taxon>
        <taxon>Pentapetalae</taxon>
        <taxon>asterids</taxon>
        <taxon>campanulids</taxon>
        <taxon>Asterales</taxon>
        <taxon>Asteraceae</taxon>
        <taxon>Asteroideae</taxon>
        <taxon>Anthemideae</taxon>
        <taxon>Anthemidinae</taxon>
        <taxon>Tanacetum</taxon>
    </lineage>
</organism>
<comment type="caution">
    <text evidence="2">The sequence shown here is derived from an EMBL/GenBank/DDBJ whole genome shotgun (WGS) entry which is preliminary data.</text>
</comment>
<dbReference type="EMBL" id="BKCJ010007526">
    <property type="protein sequence ID" value="GEU77690.1"/>
    <property type="molecule type" value="Genomic_DNA"/>
</dbReference>
<name>A0A6L2MV31_TANCI</name>